<evidence type="ECO:0000313" key="3">
    <source>
        <dbReference type="EMBL" id="XHV10517.1"/>
    </source>
</evidence>
<feature type="domain" description="DUF4055" evidence="2">
    <location>
        <begin position="307"/>
        <end position="444"/>
    </location>
</feature>
<feature type="region of interest" description="Disordered" evidence="1">
    <location>
        <begin position="539"/>
        <end position="652"/>
    </location>
</feature>
<feature type="compositionally biased region" description="Low complexity" evidence="1">
    <location>
        <begin position="541"/>
        <end position="559"/>
    </location>
</feature>
<dbReference type="EMBL" id="PQ287320">
    <property type="protein sequence ID" value="XHV10517.1"/>
    <property type="molecule type" value="Genomic_DNA"/>
</dbReference>
<organism evidence="3">
    <name type="scientific">Caulobacter phage BL57</name>
    <dbReference type="NCBI Taxonomy" id="3348355"/>
    <lineage>
        <taxon>Viruses</taxon>
    </lineage>
</organism>
<name>A0AB74UI35_9VIRU</name>
<reference evidence="3" key="1">
    <citation type="submission" date="2024-10" db="EMBL/GenBank/DDBJ databases">
        <title>Genetic diversity among independent isolates of the Dolichocephalovirinae subfamily.</title>
        <authorList>
            <person name="Ely B."/>
            <person name="Thomas Q."/>
            <person name="Mohammadi T."/>
        </authorList>
    </citation>
    <scope>NUCLEOTIDE SEQUENCE</scope>
</reference>
<accession>A0AB74UI35</accession>
<evidence type="ECO:0000256" key="1">
    <source>
        <dbReference type="SAM" id="MobiDB-lite"/>
    </source>
</evidence>
<feature type="compositionally biased region" description="Pro residues" evidence="1">
    <location>
        <begin position="571"/>
        <end position="581"/>
    </location>
</feature>
<dbReference type="InterPro" id="IPR025129">
    <property type="entry name" value="DUF4055"/>
</dbReference>
<protein>
    <recommendedName>
        <fullName evidence="2">DUF4055 domain-containing protein</fullName>
    </recommendedName>
</protein>
<proteinExistence type="predicted"/>
<sequence>MAGQTPNSLNISRVARATSNAVYLVTHPEYQHWRPEWTKLRDVLAGQREIKRKGEAYLPAMKGADGDDYKIYLERATFFNMLAQTRDGMTGMVFRRDPAIKNLPPKFKDAVRRFAKDGSSHANFAKAVLAEQAGVGRFGVMVDVTEAPRKGGVPSSYAIGYTAENILDWDEVVDIAGFYVPSRVLLREFVRDLRWKTDIEPLTTAQARKARAAALAKGASSNPLVRQTARTLGGYSYITVYRELKLEEIEWPSGEVKPAYVQYLYEEDPESTPIARVVPTVRGLPLDFIPFKFFGSTGNTADVEKPPLLDICDLNLSHYRTYAELEYGRLFTALPVYYAPGTDSEGTGEYHIGPNMVWEVPQGSEPGILEYTGAGLKALETALSDKERQIAAIGGRLMAGASKSVSESNNQTALREANEQSLLLNIIDACEAGMTDVVRWWLMWRDVPLEDTLDLRYEINTDFLSTPIGAREMRAIQLMANDGLLPDEVFYDYMRKAEVIPSEWTFEEFQAARRDPASFLNNPDAQARQRGFTNRARNWISPAWRARPTSSSRRSTSRSVRSRSRKATPRSPTPWVRPPSRPRASWAIPSRPSPPRPSRARSTTRRSRSTTRPRPPRRLRLSPRRPRRARPPPPTATREARAGNRPRPLDLP</sequence>
<feature type="compositionally biased region" description="Basic residues" evidence="1">
    <location>
        <begin position="598"/>
        <end position="630"/>
    </location>
</feature>
<evidence type="ECO:0000259" key="2">
    <source>
        <dbReference type="Pfam" id="PF13264"/>
    </source>
</evidence>
<gene>
    <name evidence="3" type="ORF">BL57_045</name>
</gene>
<dbReference type="Pfam" id="PF13264">
    <property type="entry name" value="DUF4055"/>
    <property type="match status" value="1"/>
</dbReference>